<reference evidence="1 2" key="1">
    <citation type="submission" date="2019-03" db="EMBL/GenBank/DDBJ databases">
        <title>Single cell metagenomics reveals metabolic interactions within the superorganism composed of flagellate Streblomastix strix and complex community of Bacteroidetes bacteria on its surface.</title>
        <authorList>
            <person name="Treitli S.C."/>
            <person name="Kolisko M."/>
            <person name="Husnik F."/>
            <person name="Keeling P."/>
            <person name="Hampl V."/>
        </authorList>
    </citation>
    <scope>NUCLEOTIDE SEQUENCE [LARGE SCALE GENOMIC DNA]</scope>
    <source>
        <strain evidence="1">ST1C</strain>
    </source>
</reference>
<dbReference type="AlphaFoldDB" id="A0A5J4X3D1"/>
<comment type="caution">
    <text evidence="1">The sequence shown here is derived from an EMBL/GenBank/DDBJ whole genome shotgun (WGS) entry which is preliminary data.</text>
</comment>
<name>A0A5J4X3D1_9EUKA</name>
<evidence type="ECO:0000313" key="1">
    <source>
        <dbReference type="EMBL" id="KAA6400989.1"/>
    </source>
</evidence>
<proteinExistence type="predicted"/>
<organism evidence="1 2">
    <name type="scientific">Streblomastix strix</name>
    <dbReference type="NCBI Taxonomy" id="222440"/>
    <lineage>
        <taxon>Eukaryota</taxon>
        <taxon>Metamonada</taxon>
        <taxon>Preaxostyla</taxon>
        <taxon>Oxymonadida</taxon>
        <taxon>Streblomastigidae</taxon>
        <taxon>Streblomastix</taxon>
    </lineage>
</organism>
<gene>
    <name evidence="1" type="ORF">EZS28_003482</name>
</gene>
<evidence type="ECO:0000313" key="2">
    <source>
        <dbReference type="Proteomes" id="UP000324800"/>
    </source>
</evidence>
<dbReference type="Proteomes" id="UP000324800">
    <property type="component" value="Unassembled WGS sequence"/>
</dbReference>
<sequence length="152" mass="17340">MDDLPKEKEHINQIQDSRDQENVTLRCCHEGFCKVLQAERESFNPTSERANKLERERLLERSEDIADQELNEKEVIGCSGENDLKVEVETQRFAVLAQHACVAAEAALIFGDVREATNNIYGRNHSALILPRYLQPQSPRQMTITTKPNSSM</sequence>
<dbReference type="EMBL" id="SNRW01000463">
    <property type="protein sequence ID" value="KAA6400989.1"/>
    <property type="molecule type" value="Genomic_DNA"/>
</dbReference>
<accession>A0A5J4X3D1</accession>
<protein>
    <submittedName>
        <fullName evidence="1">Uncharacterized protein</fullName>
    </submittedName>
</protein>